<comment type="domain">
    <text evidence="10">The Q motif is unique to and characteristic of the DEAD box family of RNA helicases and controls ATP binding and hydrolysis.</text>
</comment>
<dbReference type="InterPro" id="IPR025313">
    <property type="entry name" value="SPB4-like_CTE"/>
</dbReference>
<evidence type="ECO:0000259" key="13">
    <source>
        <dbReference type="PROSITE" id="PS51194"/>
    </source>
</evidence>
<keyword evidence="2" id="KW-0690">Ribosome biogenesis</keyword>
<keyword evidence="7 10" id="KW-0067">ATP-binding</keyword>
<dbReference type="InterPro" id="IPR014001">
    <property type="entry name" value="Helicase_ATP-bd"/>
</dbReference>
<dbReference type="PROSITE" id="PS51192">
    <property type="entry name" value="HELICASE_ATP_BIND_1"/>
    <property type="match status" value="1"/>
</dbReference>
<evidence type="ECO:0000256" key="1">
    <source>
        <dbReference type="ARBA" id="ARBA00004604"/>
    </source>
</evidence>
<evidence type="ECO:0000256" key="5">
    <source>
        <dbReference type="ARBA" id="ARBA00022801"/>
    </source>
</evidence>
<keyword evidence="6 10" id="KW-0347">Helicase</keyword>
<reference evidence="14 15" key="1">
    <citation type="journal article" date="2023" name="Elife">
        <title>Identification of key yeast species and microbe-microbe interactions impacting larval growth of Drosophila in the wild.</title>
        <authorList>
            <person name="Mure A."/>
            <person name="Sugiura Y."/>
            <person name="Maeda R."/>
            <person name="Honda K."/>
            <person name="Sakurai N."/>
            <person name="Takahashi Y."/>
            <person name="Watada M."/>
            <person name="Katoh T."/>
            <person name="Gotoh A."/>
            <person name="Gotoh Y."/>
            <person name="Taniguchi I."/>
            <person name="Nakamura K."/>
            <person name="Hayashi T."/>
            <person name="Katayama T."/>
            <person name="Uemura T."/>
            <person name="Hattori Y."/>
        </authorList>
    </citation>
    <scope>NUCLEOTIDE SEQUENCE [LARGE SCALE GENOMIC DNA]</scope>
    <source>
        <strain evidence="14 15">SB-73</strain>
    </source>
</reference>
<proteinExistence type="inferred from homology"/>
<dbReference type="GO" id="GO:0016787">
    <property type="term" value="F:hydrolase activity"/>
    <property type="evidence" value="ECO:0007669"/>
    <property type="project" value="UniProtKB-KW"/>
</dbReference>
<feature type="domain" description="Helicase C-terminal" evidence="13">
    <location>
        <begin position="365"/>
        <end position="510"/>
    </location>
</feature>
<dbReference type="GO" id="GO:0005730">
    <property type="term" value="C:nucleolus"/>
    <property type="evidence" value="ECO:0007669"/>
    <property type="project" value="UniProtKB-SubCell"/>
</dbReference>
<feature type="domain" description="Helicase ATP-binding" evidence="12">
    <location>
        <begin position="156"/>
        <end position="334"/>
    </location>
</feature>
<dbReference type="SMART" id="SM01178">
    <property type="entry name" value="DUF4217"/>
    <property type="match status" value="1"/>
</dbReference>
<dbReference type="GO" id="GO:0003724">
    <property type="term" value="F:RNA helicase activity"/>
    <property type="evidence" value="ECO:0007669"/>
    <property type="project" value="UniProtKB-EC"/>
</dbReference>
<dbReference type="PANTHER" id="PTHR24031">
    <property type="entry name" value="RNA HELICASE"/>
    <property type="match status" value="1"/>
</dbReference>
<evidence type="ECO:0000256" key="10">
    <source>
        <dbReference type="RuleBase" id="RU365068"/>
    </source>
</evidence>
<dbReference type="SMART" id="SM00487">
    <property type="entry name" value="DEXDc"/>
    <property type="match status" value="1"/>
</dbReference>
<evidence type="ECO:0000256" key="7">
    <source>
        <dbReference type="ARBA" id="ARBA00022840"/>
    </source>
</evidence>
<gene>
    <name evidence="14" type="ORF">DASB73_023400</name>
</gene>
<feature type="region of interest" description="Disordered" evidence="11">
    <location>
        <begin position="30"/>
        <end position="87"/>
    </location>
</feature>
<organism evidence="14 15">
    <name type="scientific">Starmerella bacillaris</name>
    <name type="common">Yeast</name>
    <name type="synonym">Candida zemplinina</name>
    <dbReference type="NCBI Taxonomy" id="1247836"/>
    <lineage>
        <taxon>Eukaryota</taxon>
        <taxon>Fungi</taxon>
        <taxon>Dikarya</taxon>
        <taxon>Ascomycota</taxon>
        <taxon>Saccharomycotina</taxon>
        <taxon>Dipodascomycetes</taxon>
        <taxon>Dipodascales</taxon>
        <taxon>Trichomonascaceae</taxon>
        <taxon>Starmerella</taxon>
    </lineage>
</organism>
<accession>A0AAV5RK43</accession>
<evidence type="ECO:0000256" key="6">
    <source>
        <dbReference type="ARBA" id="ARBA00022806"/>
    </source>
</evidence>
<evidence type="ECO:0000256" key="2">
    <source>
        <dbReference type="ARBA" id="ARBA00022517"/>
    </source>
</evidence>
<feature type="compositionally biased region" description="Basic and acidic residues" evidence="11">
    <location>
        <begin position="35"/>
        <end position="61"/>
    </location>
</feature>
<dbReference type="EMBL" id="BTGC01000005">
    <property type="protein sequence ID" value="GMM51382.1"/>
    <property type="molecule type" value="Genomic_DNA"/>
</dbReference>
<keyword evidence="3" id="KW-0698">rRNA processing</keyword>
<sequence length="620" mass="69078">MDDDGLLLNFTTSNDVTKLSAKKLASLTGKKVKGSWRDRREAYKRDHADAEVSVKHSERPARVQKSTVSRPKLTSTDRSKPAVPEGGIVSSLFSFNPDVGTTSEEHANQENSEITNAPLNDTSKFAVNDQLQTFLQNKMSLSAPTQVQSQSIPAITDAQNRNLDVVMVSQTGSGKTLGYLLPILNNLMNNPSRIDRTSGVFAVILAPTRELASQIYTVCESLCRACHYIVPGLVSGGEKKKSEKARLRKGVNILIGTPGRMADHVENTMNLNFSKVRFVILDEGDRLIDLGFEETLTKILSQMPRVRTTVICSATMNAQTSRLKSLALNEPIIDIREEKDKQKENTPGQLVQRVLITPAKLRLVTLSAIINQISKKREKAIIFFSCTDSVDFHHQVFSKANAYKLHGNMSQQERIATISKFTSSESGILLTTDVASRGLDITVNEVVEYDPPFAIEDHLHRAGRTARAGHKGKATMLLLPSEEKYCEKLKSVHPNGIDIQKYQRMLQAGFSFSEWQDQATSWQLKIEKAVIAKKDDFGELAKKAFTSSIRAYTTHPHSERDIFNFRNLHLGHLAKAFALREAPKSISDPNSNHKSKRTLKQMFIDASRKTPSAIDEFNVM</sequence>
<dbReference type="CDD" id="cd18787">
    <property type="entry name" value="SF2_C_DEAD"/>
    <property type="match status" value="1"/>
</dbReference>
<dbReference type="SMART" id="SM00490">
    <property type="entry name" value="HELICc"/>
    <property type="match status" value="1"/>
</dbReference>
<comment type="catalytic activity">
    <reaction evidence="10">
        <text>ATP + H2O = ADP + phosphate + H(+)</text>
        <dbReference type="Rhea" id="RHEA:13065"/>
        <dbReference type="ChEBI" id="CHEBI:15377"/>
        <dbReference type="ChEBI" id="CHEBI:15378"/>
        <dbReference type="ChEBI" id="CHEBI:30616"/>
        <dbReference type="ChEBI" id="CHEBI:43474"/>
        <dbReference type="ChEBI" id="CHEBI:456216"/>
        <dbReference type="EC" id="3.6.4.13"/>
    </reaction>
</comment>
<evidence type="ECO:0000256" key="3">
    <source>
        <dbReference type="ARBA" id="ARBA00022552"/>
    </source>
</evidence>
<dbReference type="InterPro" id="IPR011545">
    <property type="entry name" value="DEAD/DEAH_box_helicase_dom"/>
</dbReference>
<dbReference type="Gene3D" id="3.40.50.300">
    <property type="entry name" value="P-loop containing nucleotide triphosphate hydrolases"/>
    <property type="match status" value="2"/>
</dbReference>
<dbReference type="Pfam" id="PF13959">
    <property type="entry name" value="CTE_SPB4"/>
    <property type="match status" value="1"/>
</dbReference>
<evidence type="ECO:0000259" key="12">
    <source>
        <dbReference type="PROSITE" id="PS51192"/>
    </source>
</evidence>
<comment type="similarity">
    <text evidence="10">Belongs to the DEAD box helicase family.</text>
</comment>
<comment type="subcellular location">
    <subcellularLocation>
        <location evidence="1">Nucleus</location>
        <location evidence="1">Nucleolus</location>
    </subcellularLocation>
</comment>
<dbReference type="Pfam" id="PF00271">
    <property type="entry name" value="Helicase_C"/>
    <property type="match status" value="1"/>
</dbReference>
<comment type="function">
    <text evidence="10">RNA helicase.</text>
</comment>
<comment type="caution">
    <text evidence="14">The sequence shown here is derived from an EMBL/GenBank/DDBJ whole genome shotgun (WGS) entry which is preliminary data.</text>
</comment>
<dbReference type="EC" id="3.6.4.13" evidence="10"/>
<dbReference type="Proteomes" id="UP001362899">
    <property type="component" value="Unassembled WGS sequence"/>
</dbReference>
<dbReference type="InterPro" id="IPR027417">
    <property type="entry name" value="P-loop_NTPase"/>
</dbReference>
<dbReference type="PROSITE" id="PS51194">
    <property type="entry name" value="HELICASE_CTER"/>
    <property type="match status" value="1"/>
</dbReference>
<evidence type="ECO:0000256" key="9">
    <source>
        <dbReference type="ARBA" id="ARBA00023242"/>
    </source>
</evidence>
<keyword evidence="8 10" id="KW-0694">RNA-binding</keyword>
<keyword evidence="15" id="KW-1185">Reference proteome</keyword>
<keyword evidence="9" id="KW-0539">Nucleus</keyword>
<dbReference type="GO" id="GO:0005524">
    <property type="term" value="F:ATP binding"/>
    <property type="evidence" value="ECO:0007669"/>
    <property type="project" value="UniProtKB-UniRule"/>
</dbReference>
<evidence type="ECO:0000313" key="14">
    <source>
        <dbReference type="EMBL" id="GMM51382.1"/>
    </source>
</evidence>
<dbReference type="Pfam" id="PF00270">
    <property type="entry name" value="DEAD"/>
    <property type="match status" value="1"/>
</dbReference>
<protein>
    <recommendedName>
        <fullName evidence="10">ATP-dependent RNA helicase</fullName>
        <ecNumber evidence="10">3.6.4.13</ecNumber>
    </recommendedName>
</protein>
<feature type="compositionally biased region" description="Polar residues" evidence="11">
    <location>
        <begin position="64"/>
        <end position="74"/>
    </location>
</feature>
<dbReference type="AlphaFoldDB" id="A0AAV5RK43"/>
<dbReference type="InterPro" id="IPR001650">
    <property type="entry name" value="Helicase_C-like"/>
</dbReference>
<keyword evidence="5 10" id="KW-0378">Hydrolase</keyword>
<dbReference type="SUPFAM" id="SSF52540">
    <property type="entry name" value="P-loop containing nucleoside triphosphate hydrolases"/>
    <property type="match status" value="1"/>
</dbReference>
<dbReference type="GO" id="GO:0003723">
    <property type="term" value="F:RNA binding"/>
    <property type="evidence" value="ECO:0007669"/>
    <property type="project" value="UniProtKB-UniRule"/>
</dbReference>
<evidence type="ECO:0000256" key="11">
    <source>
        <dbReference type="SAM" id="MobiDB-lite"/>
    </source>
</evidence>
<dbReference type="GO" id="GO:0006364">
    <property type="term" value="P:rRNA processing"/>
    <property type="evidence" value="ECO:0007669"/>
    <property type="project" value="UniProtKB-KW"/>
</dbReference>
<evidence type="ECO:0000313" key="15">
    <source>
        <dbReference type="Proteomes" id="UP001362899"/>
    </source>
</evidence>
<evidence type="ECO:0000256" key="4">
    <source>
        <dbReference type="ARBA" id="ARBA00022741"/>
    </source>
</evidence>
<evidence type="ECO:0000256" key="8">
    <source>
        <dbReference type="ARBA" id="ARBA00022884"/>
    </source>
</evidence>
<keyword evidence="4 10" id="KW-0547">Nucleotide-binding</keyword>
<name>A0AAV5RK43_STABA</name>